<reference evidence="2" key="1">
    <citation type="submission" date="2020-01" db="EMBL/GenBank/DDBJ databases">
        <title>Whole-genome analyses of novel actinobacteria.</title>
        <authorList>
            <person name="Sahin N."/>
        </authorList>
    </citation>
    <scope>NUCLEOTIDE SEQUENCE</scope>
    <source>
        <strain evidence="2">YC537</strain>
    </source>
</reference>
<feature type="region of interest" description="Disordered" evidence="1">
    <location>
        <begin position="94"/>
        <end position="128"/>
    </location>
</feature>
<comment type="caution">
    <text evidence="2">The sequence shown here is derived from an EMBL/GenBank/DDBJ whole genome shotgun (WGS) entry which is preliminary data.</text>
</comment>
<evidence type="ECO:0000313" key="2">
    <source>
        <dbReference type="EMBL" id="NBE52520.1"/>
    </source>
</evidence>
<gene>
    <name evidence="2" type="ORF">GUY60_14000</name>
</gene>
<keyword evidence="3" id="KW-1185">Reference proteome</keyword>
<sequence length="128" mass="13868">MGRFVVRERVLDAERYEYVVTRQRTQSRAPRPEKKVNAMPETADTLNPAAELAAWLVEFSDLGFCLTLTRDQKTDDVIRAYGIDPAQARSLSLDDFLEVDPSGTGGDEGPSSGSGTAASALSRSNTSA</sequence>
<protein>
    <submittedName>
        <fullName evidence="2">Uncharacterized protein</fullName>
    </submittedName>
</protein>
<evidence type="ECO:0000313" key="3">
    <source>
        <dbReference type="Proteomes" id="UP000598297"/>
    </source>
</evidence>
<name>A0A964UQF7_9ACTN</name>
<organism evidence="2 3">
    <name type="scientific">Streptomyces boluensis</name>
    <dbReference type="NCBI Taxonomy" id="1775135"/>
    <lineage>
        <taxon>Bacteria</taxon>
        <taxon>Bacillati</taxon>
        <taxon>Actinomycetota</taxon>
        <taxon>Actinomycetes</taxon>
        <taxon>Kitasatosporales</taxon>
        <taxon>Streptomycetaceae</taxon>
        <taxon>Streptomyces</taxon>
    </lineage>
</organism>
<proteinExistence type="predicted"/>
<dbReference type="RefSeq" id="WP_161697529.1">
    <property type="nucleotide sequence ID" value="NZ_JAAAHS010000087.1"/>
</dbReference>
<accession>A0A964UQF7</accession>
<dbReference type="AlphaFoldDB" id="A0A964UQF7"/>
<feature type="compositionally biased region" description="Low complexity" evidence="1">
    <location>
        <begin position="109"/>
        <end position="128"/>
    </location>
</feature>
<dbReference type="Proteomes" id="UP000598297">
    <property type="component" value="Unassembled WGS sequence"/>
</dbReference>
<dbReference type="EMBL" id="JAAAHS010000087">
    <property type="protein sequence ID" value="NBE52520.1"/>
    <property type="molecule type" value="Genomic_DNA"/>
</dbReference>
<evidence type="ECO:0000256" key="1">
    <source>
        <dbReference type="SAM" id="MobiDB-lite"/>
    </source>
</evidence>